<comment type="domain">
    <text evidence="15">PH domain binds phospholipids including phosphatidic acid, phosphatidylinositol 3-phosphate, phosphatidylinositol 3,5-bisphosphate (PIP2) and phosphatidylinositol 3,4,5-trisphosphate (PIP3). May mediate protein binding to PIP2 or PIP3 containing membranes.</text>
</comment>
<evidence type="ECO:0000256" key="6">
    <source>
        <dbReference type="ARBA" id="ARBA00022737"/>
    </source>
</evidence>
<dbReference type="Ensembl" id="ENSTRUT00000068856.1">
    <property type="protein sequence ID" value="ENSTRUP00000071358.1"/>
    <property type="gene ID" value="ENSTRUG00000017405.3"/>
</dbReference>
<feature type="domain" description="Arf-GAP" evidence="18">
    <location>
        <begin position="381"/>
        <end position="503"/>
    </location>
</feature>
<comment type="function">
    <text evidence="15">GTPase-activating protein for the ADP ribosylation factor family.</text>
</comment>
<evidence type="ECO:0000256" key="10">
    <source>
        <dbReference type="ARBA" id="ARBA00023043"/>
    </source>
</evidence>
<evidence type="ECO:0000256" key="13">
    <source>
        <dbReference type="PROSITE-ProRule" id="PRU00023"/>
    </source>
</evidence>
<dbReference type="GO" id="GO:0010008">
    <property type="term" value="C:endosome membrane"/>
    <property type="evidence" value="ECO:0007669"/>
    <property type="project" value="UniProtKB-SubCell"/>
</dbReference>
<evidence type="ECO:0000256" key="2">
    <source>
        <dbReference type="ARBA" id="ARBA00004481"/>
    </source>
</evidence>
<evidence type="ECO:0000313" key="20">
    <source>
        <dbReference type="Proteomes" id="UP000005226"/>
    </source>
</evidence>
<dbReference type="CDD" id="cd08835">
    <property type="entry name" value="ArfGap_ACAP"/>
    <property type="match status" value="1"/>
</dbReference>
<feature type="region of interest" description="Disordered" evidence="16">
    <location>
        <begin position="349"/>
        <end position="378"/>
    </location>
</feature>
<dbReference type="PANTHER" id="PTHR23180">
    <property type="entry name" value="CENTAURIN/ARF"/>
    <property type="match status" value="1"/>
</dbReference>
<comment type="subcellular location">
    <subcellularLocation>
        <location evidence="1">Cell membrane</location>
    </subcellularLocation>
    <subcellularLocation>
        <location evidence="2 15">Endosome membrane</location>
        <topology evidence="2 15">Peripheral membrane protein</topology>
    </subcellularLocation>
</comment>
<keyword evidence="12" id="KW-0472">Membrane</keyword>
<evidence type="ECO:0000313" key="19">
    <source>
        <dbReference type="Ensembl" id="ENSTRUP00000071358.1"/>
    </source>
</evidence>
<dbReference type="FunFam" id="1.10.220.150:FF:000007">
    <property type="entry name" value="Arf-GAP with coiled-coil, ANK repeat and PH domain-containing protein 2"/>
    <property type="match status" value="1"/>
</dbReference>
<dbReference type="InterPro" id="IPR011993">
    <property type="entry name" value="PH-like_dom_sf"/>
</dbReference>
<feature type="repeat" description="ANK" evidence="13">
    <location>
        <begin position="614"/>
        <end position="646"/>
    </location>
</feature>
<dbReference type="PROSITE" id="PS50003">
    <property type="entry name" value="PH_DOMAIN"/>
    <property type="match status" value="1"/>
</dbReference>
<feature type="domain" description="PH" evidence="17">
    <location>
        <begin position="248"/>
        <end position="343"/>
    </location>
</feature>
<dbReference type="GeneTree" id="ENSGT00940000156389"/>
<dbReference type="PROSITE" id="PS50088">
    <property type="entry name" value="ANK_REPEAT"/>
    <property type="match status" value="2"/>
</dbReference>
<feature type="region of interest" description="Disordered" evidence="16">
    <location>
        <begin position="539"/>
        <end position="563"/>
    </location>
</feature>
<dbReference type="PRINTS" id="PR00405">
    <property type="entry name" value="REVINTRACTNG"/>
</dbReference>
<dbReference type="Pfam" id="PF16746">
    <property type="entry name" value="BAR_3"/>
    <property type="match status" value="2"/>
</dbReference>
<dbReference type="GO" id="GO:0008270">
    <property type="term" value="F:zinc ion binding"/>
    <property type="evidence" value="ECO:0007669"/>
    <property type="project" value="UniProtKB-KW"/>
</dbReference>
<evidence type="ECO:0000259" key="17">
    <source>
        <dbReference type="PROSITE" id="PS50003"/>
    </source>
</evidence>
<organism evidence="19 20">
    <name type="scientific">Takifugu rubripes</name>
    <name type="common">Japanese pufferfish</name>
    <name type="synonym">Fugu rubripes</name>
    <dbReference type="NCBI Taxonomy" id="31033"/>
    <lineage>
        <taxon>Eukaryota</taxon>
        <taxon>Metazoa</taxon>
        <taxon>Chordata</taxon>
        <taxon>Craniata</taxon>
        <taxon>Vertebrata</taxon>
        <taxon>Euteleostomi</taxon>
        <taxon>Actinopterygii</taxon>
        <taxon>Neopterygii</taxon>
        <taxon>Teleostei</taxon>
        <taxon>Neoteleostei</taxon>
        <taxon>Acanthomorphata</taxon>
        <taxon>Eupercaria</taxon>
        <taxon>Tetraodontiformes</taxon>
        <taxon>Tetradontoidea</taxon>
        <taxon>Tetraodontidae</taxon>
        <taxon>Takifugu</taxon>
    </lineage>
</organism>
<sequence>MKITVDFEECLKDSPRFRATIEEVEGDVCELESKLDKLVKLCISMIDAGKAYNAANKQFVSGIRELAQQSTTDEVIESSLTKFAESLQEMINYHTVCPPSEFKEAKKQFDKVSEEKEAALIKNAQAPRNKQHEVEEATSILTATRKCFRHIVLDYVLQINVLQSKRRSEILKSMLSFMYAHLTFFHQGYDLFSELQPLMKLLGGQLDQLVVDAAKEKRDMEQKHSTIQQKDFSNDDTRLEYNVDTDNGIAMEGYLFKRASNAFKTWNRRWFSIQNNQLVYRKKFKDTPTVVVEDLRLCTVKHCEDIERRFCFEVVSPTKSCILQADSEKLRQAWIKAVQNSIATAFRDKGEEGEKLDRKSSTSTGSLDSGGEPKERSLKGESALQKVLAIPGNACCCDCGQPDPRWASINLGITLCIQCSGIHRSLGVHFSKVRSLTLDTWEPELLKLMCELGNGAINQIYEARREELGAIKPQPGDPRHEVESYIKAKYVDRRFVRRPSDEQLRTKVVSLSKQEKRLSSGFRPASFMTQTYFTVKSADSGIQNSADGSRESPPMAMPSTLPPPSPCKERVFYEPKEYSPGLQLYWASFARSLPDMAEALAHGAEVNWVNTEDDKRTPLMMAVQGGSLVTCEFLLQNAANVNQQDAQGRGPLHHATMLGHTGQVCLFLKRGANQNAADIDERTPLTIAVEAANADIVTLLRLAKMNEEMREAEGPYSQSGDETYQDIFQDFTHMASNDPEKLNRYQQYDPQRP</sequence>
<dbReference type="SUPFAM" id="SSF103657">
    <property type="entry name" value="BAR/IMD domain-like"/>
    <property type="match status" value="1"/>
</dbReference>
<keyword evidence="9 15" id="KW-0862">Zinc</keyword>
<feature type="compositionally biased region" description="Basic and acidic residues" evidence="16">
    <location>
        <begin position="349"/>
        <end position="360"/>
    </location>
</feature>
<name>A0A674NDW2_TAKRU</name>
<dbReference type="Gene3D" id="1.20.1270.60">
    <property type="entry name" value="Arfaptin homology (AH) domain/BAR domain"/>
    <property type="match status" value="2"/>
</dbReference>
<evidence type="ECO:0000256" key="16">
    <source>
        <dbReference type="SAM" id="MobiDB-lite"/>
    </source>
</evidence>
<reference evidence="19" key="2">
    <citation type="submission" date="2025-08" db="UniProtKB">
        <authorList>
            <consortium name="Ensembl"/>
        </authorList>
    </citation>
    <scope>IDENTIFICATION</scope>
</reference>
<evidence type="ECO:0000256" key="15">
    <source>
        <dbReference type="RuleBase" id="RU369028"/>
    </source>
</evidence>
<evidence type="ECO:0000256" key="11">
    <source>
        <dbReference type="ARBA" id="ARBA00023054"/>
    </source>
</evidence>
<dbReference type="AlphaFoldDB" id="A0A674NDW2"/>
<keyword evidence="20" id="KW-1185">Reference proteome</keyword>
<dbReference type="SUPFAM" id="SSF50729">
    <property type="entry name" value="PH domain-like"/>
    <property type="match status" value="1"/>
</dbReference>
<accession>A0A674NDW2</accession>
<dbReference type="Gene3D" id="1.10.220.150">
    <property type="entry name" value="Arf GTPase activating protein"/>
    <property type="match status" value="1"/>
</dbReference>
<evidence type="ECO:0000256" key="5">
    <source>
        <dbReference type="ARBA" id="ARBA00022723"/>
    </source>
</evidence>
<feature type="region of interest" description="Disordered" evidence="16">
    <location>
        <begin position="732"/>
        <end position="753"/>
    </location>
</feature>
<evidence type="ECO:0000256" key="4">
    <source>
        <dbReference type="ARBA" id="ARBA00022475"/>
    </source>
</evidence>
<dbReference type="InterPro" id="IPR027267">
    <property type="entry name" value="AH/BAR_dom_sf"/>
</dbReference>
<evidence type="ECO:0000259" key="18">
    <source>
        <dbReference type="PROSITE" id="PS50115"/>
    </source>
</evidence>
<keyword evidence="6 15" id="KW-0677">Repeat</keyword>
<dbReference type="Proteomes" id="UP000005226">
    <property type="component" value="Chromosome 20"/>
</dbReference>
<dbReference type="Gene3D" id="1.25.40.20">
    <property type="entry name" value="Ankyrin repeat-containing domain"/>
    <property type="match status" value="1"/>
</dbReference>
<dbReference type="SMART" id="SM00248">
    <property type="entry name" value="ANK"/>
    <property type="match status" value="3"/>
</dbReference>
<dbReference type="PROSITE" id="PS50115">
    <property type="entry name" value="ARFGAP"/>
    <property type="match status" value="1"/>
</dbReference>
<dbReference type="GO" id="GO:0005096">
    <property type="term" value="F:GTPase activator activity"/>
    <property type="evidence" value="ECO:0007669"/>
    <property type="project" value="UniProtKB-KW"/>
</dbReference>
<keyword evidence="10 13" id="KW-0040">ANK repeat</keyword>
<dbReference type="GO" id="GO:0005886">
    <property type="term" value="C:plasma membrane"/>
    <property type="evidence" value="ECO:0007669"/>
    <property type="project" value="UniProtKB-SubCell"/>
</dbReference>
<dbReference type="FunFam" id="1.25.40.20:FF:000020">
    <property type="entry name" value="Arf-GAP with coiled-coil, ANK repeat and PH domain-containing protein 2"/>
    <property type="match status" value="1"/>
</dbReference>
<dbReference type="InterPro" id="IPR001164">
    <property type="entry name" value="ArfGAP_dom"/>
</dbReference>
<evidence type="ECO:0000256" key="9">
    <source>
        <dbReference type="ARBA" id="ARBA00022833"/>
    </source>
</evidence>
<keyword evidence="5 15" id="KW-0479">Metal-binding</keyword>
<evidence type="ECO:0000256" key="14">
    <source>
        <dbReference type="PROSITE-ProRule" id="PRU00288"/>
    </source>
</evidence>
<evidence type="ECO:0000256" key="7">
    <source>
        <dbReference type="ARBA" id="ARBA00022753"/>
    </source>
</evidence>
<dbReference type="CDD" id="cd13250">
    <property type="entry name" value="PH_ACAP"/>
    <property type="match status" value="1"/>
</dbReference>
<dbReference type="InterPro" id="IPR001849">
    <property type="entry name" value="PH_domain"/>
</dbReference>
<dbReference type="PROSITE" id="PS50297">
    <property type="entry name" value="ANK_REP_REGION"/>
    <property type="match status" value="2"/>
</dbReference>
<dbReference type="InterPro" id="IPR037278">
    <property type="entry name" value="ARFGAP/RecO"/>
</dbReference>
<evidence type="ECO:0000256" key="1">
    <source>
        <dbReference type="ARBA" id="ARBA00004236"/>
    </source>
</evidence>
<keyword evidence="8 14" id="KW-0863">Zinc-finger</keyword>
<dbReference type="SUPFAM" id="SSF48403">
    <property type="entry name" value="Ankyrin repeat"/>
    <property type="match status" value="1"/>
</dbReference>
<evidence type="ECO:0000256" key="12">
    <source>
        <dbReference type="ARBA" id="ARBA00023136"/>
    </source>
</evidence>
<proteinExistence type="predicted"/>
<dbReference type="PANTHER" id="PTHR23180:SF241">
    <property type="entry name" value="ARF-GAP WITH COILED-COIL, ANK REPEAT AND PH DOMAIN-CONTAINING PROTEIN 2"/>
    <property type="match status" value="1"/>
</dbReference>
<evidence type="ECO:0000256" key="3">
    <source>
        <dbReference type="ARBA" id="ARBA00022468"/>
    </source>
</evidence>
<dbReference type="SMART" id="SM00105">
    <property type="entry name" value="ArfGap"/>
    <property type="match status" value="1"/>
</dbReference>
<keyword evidence="11" id="KW-0175">Coiled coil</keyword>
<dbReference type="SUPFAM" id="SSF57863">
    <property type="entry name" value="ArfGap/RecO-like zinc finger"/>
    <property type="match status" value="1"/>
</dbReference>
<dbReference type="SMART" id="SM00233">
    <property type="entry name" value="PH"/>
    <property type="match status" value="1"/>
</dbReference>
<dbReference type="InterPro" id="IPR004148">
    <property type="entry name" value="BAR_dom"/>
</dbReference>
<keyword evidence="7 15" id="KW-0967">Endosome</keyword>
<dbReference type="InterPro" id="IPR002110">
    <property type="entry name" value="Ankyrin_rpt"/>
</dbReference>
<dbReference type="Pfam" id="PF00169">
    <property type="entry name" value="PH"/>
    <property type="match status" value="1"/>
</dbReference>
<feature type="compositionally biased region" description="Low complexity" evidence="16">
    <location>
        <begin position="361"/>
        <end position="370"/>
    </location>
</feature>
<dbReference type="InterPro" id="IPR038508">
    <property type="entry name" value="ArfGAP_dom_sf"/>
</dbReference>
<dbReference type="Pfam" id="PF01412">
    <property type="entry name" value="ArfGap"/>
    <property type="match status" value="1"/>
</dbReference>
<feature type="compositionally biased region" description="Polar residues" evidence="16">
    <location>
        <begin position="744"/>
        <end position="753"/>
    </location>
</feature>
<protein>
    <recommendedName>
        <fullName evidence="15">Arf-GAP with coiled-coil, ANK repeat and PH domain-containing protein</fullName>
        <shortName evidence="15">Cnt-b</shortName>
    </recommendedName>
    <alternativeName>
        <fullName evidence="15">Centaurin-beta</fullName>
    </alternativeName>
</protein>
<feature type="repeat" description="ANK" evidence="13">
    <location>
        <begin position="647"/>
        <end position="679"/>
    </location>
</feature>
<comment type="domain">
    <text evidence="15">The BAR domain mediates homodimerization, it can neither bind membrane nor impart curvature, but instead requires the neighboring PH domain to achieve these functions.</text>
</comment>
<gene>
    <name evidence="19" type="primary">acap2</name>
</gene>
<dbReference type="InterPro" id="IPR036770">
    <property type="entry name" value="Ankyrin_rpt-contain_sf"/>
</dbReference>
<comment type="activity regulation">
    <text evidence="15">GAP activity stimulated by phosphatidylinositol 4,5-bisphosphate (PIP2) and phosphatidic acid.</text>
</comment>
<dbReference type="FunFam" id="2.30.29.30:FF:000026">
    <property type="entry name" value="Arf-GAP with coiled-coil, ANK repeat and PH domain-containing protein 2"/>
    <property type="match status" value="1"/>
</dbReference>
<evidence type="ECO:0000256" key="8">
    <source>
        <dbReference type="ARBA" id="ARBA00022771"/>
    </source>
</evidence>
<dbReference type="InterPro" id="IPR045258">
    <property type="entry name" value="ACAP1/2/3-like"/>
</dbReference>
<reference evidence="19 20" key="1">
    <citation type="journal article" date="2011" name="Genome Biol. Evol.">
        <title>Integration of the genetic map and genome assembly of fugu facilitates insights into distinct features of genome evolution in teleosts and mammals.</title>
        <authorList>
            <person name="Kai W."/>
            <person name="Kikuchi K."/>
            <person name="Tohari S."/>
            <person name="Chew A.K."/>
            <person name="Tay A."/>
            <person name="Fujiwara A."/>
            <person name="Hosoya S."/>
            <person name="Suetake H."/>
            <person name="Naruse K."/>
            <person name="Brenner S."/>
            <person name="Suzuki Y."/>
            <person name="Venkatesh B."/>
        </authorList>
    </citation>
    <scope>NUCLEOTIDE SEQUENCE [LARGE SCALE GENOMIC DNA]</scope>
</reference>
<keyword evidence="3 15" id="KW-0343">GTPase activation</keyword>
<dbReference type="Pfam" id="PF12796">
    <property type="entry name" value="Ank_2"/>
    <property type="match status" value="1"/>
</dbReference>
<dbReference type="Gene3D" id="2.30.29.30">
    <property type="entry name" value="Pleckstrin-homology domain (PH domain)/Phosphotyrosine-binding domain (PTB)"/>
    <property type="match status" value="1"/>
</dbReference>
<reference evidence="19" key="3">
    <citation type="submission" date="2025-09" db="UniProtKB">
        <authorList>
            <consortium name="Ensembl"/>
        </authorList>
    </citation>
    <scope>IDENTIFICATION</scope>
</reference>
<keyword evidence="4" id="KW-1003">Cell membrane</keyword>